<dbReference type="InterPro" id="IPR000571">
    <property type="entry name" value="Znf_CCCH"/>
</dbReference>
<proteinExistence type="predicted"/>
<feature type="region of interest" description="Disordered" evidence="6">
    <location>
        <begin position="150"/>
        <end position="187"/>
    </location>
</feature>
<keyword evidence="9" id="KW-1185">Reference proteome</keyword>
<protein>
    <recommendedName>
        <fullName evidence="7">C3H1-type domain-containing protein</fullName>
    </recommendedName>
</protein>
<feature type="compositionally biased region" description="Polar residues" evidence="6">
    <location>
        <begin position="19"/>
        <end position="30"/>
    </location>
</feature>
<dbReference type="GO" id="GO:0003729">
    <property type="term" value="F:mRNA binding"/>
    <property type="evidence" value="ECO:0007669"/>
    <property type="project" value="InterPro"/>
</dbReference>
<dbReference type="AlphaFoldDB" id="A0A9X6NDM1"/>
<feature type="region of interest" description="Disordered" evidence="6">
    <location>
        <begin position="333"/>
        <end position="366"/>
    </location>
</feature>
<dbReference type="FunFam" id="4.10.1000.10:FF:000002">
    <property type="entry name" value="Zinc finger protein 36, C3H1 type-like 1"/>
    <property type="match status" value="1"/>
</dbReference>
<dbReference type="FunFam" id="4.10.1000.10:FF:000001">
    <property type="entry name" value="zinc finger CCCH domain-containing protein 15-like"/>
    <property type="match status" value="1"/>
</dbReference>
<feature type="zinc finger region" description="C3H1-type" evidence="5">
    <location>
        <begin position="213"/>
        <end position="241"/>
    </location>
</feature>
<evidence type="ECO:0000313" key="8">
    <source>
        <dbReference type="EMBL" id="OWA50708.1"/>
    </source>
</evidence>
<evidence type="ECO:0000313" key="9">
    <source>
        <dbReference type="Proteomes" id="UP000192578"/>
    </source>
</evidence>
<dbReference type="PANTHER" id="PTHR12547:SF18">
    <property type="entry name" value="PROTEIN TIS11"/>
    <property type="match status" value="1"/>
</dbReference>
<evidence type="ECO:0000256" key="6">
    <source>
        <dbReference type="SAM" id="MobiDB-lite"/>
    </source>
</evidence>
<dbReference type="PROSITE" id="PS50103">
    <property type="entry name" value="ZF_C3H1"/>
    <property type="match status" value="2"/>
</dbReference>
<dbReference type="SMART" id="SM00356">
    <property type="entry name" value="ZnF_C3H1"/>
    <property type="match status" value="2"/>
</dbReference>
<feature type="domain" description="C3H1-type" evidence="7">
    <location>
        <begin position="213"/>
        <end position="241"/>
    </location>
</feature>
<evidence type="ECO:0000256" key="2">
    <source>
        <dbReference type="ARBA" id="ARBA00022737"/>
    </source>
</evidence>
<dbReference type="Gene3D" id="4.10.1000.10">
    <property type="entry name" value="Zinc finger, CCCH-type"/>
    <property type="match status" value="2"/>
</dbReference>
<feature type="domain" description="C3H1-type" evidence="7">
    <location>
        <begin position="251"/>
        <end position="279"/>
    </location>
</feature>
<keyword evidence="3 5" id="KW-0863">Zinc-finger</keyword>
<keyword evidence="4 5" id="KW-0862">Zinc</keyword>
<keyword evidence="2" id="KW-0677">Repeat</keyword>
<gene>
    <name evidence="8" type="ORF">BV898_15217</name>
</gene>
<feature type="compositionally biased region" description="Polar residues" evidence="6">
    <location>
        <begin position="333"/>
        <end position="345"/>
    </location>
</feature>
<dbReference type="InterPro" id="IPR045877">
    <property type="entry name" value="ZFP36-like"/>
</dbReference>
<dbReference type="OrthoDB" id="410307at2759"/>
<feature type="zinc finger region" description="C3H1-type" evidence="5">
    <location>
        <begin position="251"/>
        <end position="279"/>
    </location>
</feature>
<name>A0A9X6NDM1_HYPEX</name>
<feature type="region of interest" description="Disordered" evidence="6">
    <location>
        <begin position="62"/>
        <end position="120"/>
    </location>
</feature>
<feature type="compositionally biased region" description="Low complexity" evidence="6">
    <location>
        <begin position="351"/>
        <end position="366"/>
    </location>
</feature>
<evidence type="ECO:0000256" key="4">
    <source>
        <dbReference type="ARBA" id="ARBA00022833"/>
    </source>
</evidence>
<dbReference type="SUPFAM" id="SSF90229">
    <property type="entry name" value="CCCH zinc finger"/>
    <property type="match status" value="2"/>
</dbReference>
<dbReference type="InterPro" id="IPR036855">
    <property type="entry name" value="Znf_CCCH_sf"/>
</dbReference>
<feature type="region of interest" description="Disordered" evidence="6">
    <location>
        <begin position="1"/>
        <end position="50"/>
    </location>
</feature>
<evidence type="ECO:0000256" key="3">
    <source>
        <dbReference type="ARBA" id="ARBA00022771"/>
    </source>
</evidence>
<dbReference type="GO" id="GO:0008270">
    <property type="term" value="F:zinc ion binding"/>
    <property type="evidence" value="ECO:0007669"/>
    <property type="project" value="UniProtKB-KW"/>
</dbReference>
<keyword evidence="1 5" id="KW-0479">Metal-binding</keyword>
<comment type="caution">
    <text evidence="8">The sequence shown here is derived from an EMBL/GenBank/DDBJ whole genome shotgun (WGS) entry which is preliminary data.</text>
</comment>
<reference evidence="9" key="1">
    <citation type="submission" date="2017-01" db="EMBL/GenBank/DDBJ databases">
        <title>Comparative genomics of anhydrobiosis in the tardigrade Hypsibius dujardini.</title>
        <authorList>
            <person name="Yoshida Y."/>
            <person name="Koutsovoulos G."/>
            <person name="Laetsch D."/>
            <person name="Stevens L."/>
            <person name="Kumar S."/>
            <person name="Horikawa D."/>
            <person name="Ishino K."/>
            <person name="Komine S."/>
            <person name="Tomita M."/>
            <person name="Blaxter M."/>
            <person name="Arakawa K."/>
        </authorList>
    </citation>
    <scope>NUCLEOTIDE SEQUENCE [LARGE SCALE GENOMIC DNA]</scope>
    <source>
        <strain evidence="9">Z151</strain>
    </source>
</reference>
<organism evidence="8 9">
    <name type="scientific">Hypsibius exemplaris</name>
    <name type="common">Freshwater tardigrade</name>
    <dbReference type="NCBI Taxonomy" id="2072580"/>
    <lineage>
        <taxon>Eukaryota</taxon>
        <taxon>Metazoa</taxon>
        <taxon>Ecdysozoa</taxon>
        <taxon>Tardigrada</taxon>
        <taxon>Eutardigrada</taxon>
        <taxon>Parachela</taxon>
        <taxon>Hypsibioidea</taxon>
        <taxon>Hypsibiidae</taxon>
        <taxon>Hypsibius</taxon>
    </lineage>
</organism>
<accession>A0A9X6NDM1</accession>
<feature type="compositionally biased region" description="Low complexity" evidence="6">
    <location>
        <begin position="89"/>
        <end position="116"/>
    </location>
</feature>
<evidence type="ECO:0000256" key="1">
    <source>
        <dbReference type="ARBA" id="ARBA00022723"/>
    </source>
</evidence>
<sequence length="419" mass="45202">MRKSSSSASRPLPASTSTGATQNQCYYSTVQQQQQKQKSPPMPLNKAPAAAASARLACGLGSASPTHSVGVGSPDHCGAPTSPERRHSAASSSFTSSGHHSNINNNNTLHPNQHNHQMQNRNCFSYNGHQQQQRHSMTSSYGVGNQQNSVFYEDDGFSDSEGHHSSAGSSPLAHRKVERSHSDPQGPGAVAAVAAILFGRELPDERLGLAKNRYKTELCRAYLEAGHCKYGEKCQFAHGKHDLRVVNRHPKYKTENCRSFFTTGICQYGMRCHFIHHLSESAAYNGGLQQQQQQVPAPSNRGRSVSVCVFPASSSSNHSGGMTHHHNHHLQTVPQQTPRTYSIGSSCGEDSATGSRSSYSSSPVSMSPGLAMNGSWCSSTDDVFDFGSVPNVPEVSSSSNFEIGFWEPQASALVDDILN</sequence>
<dbReference type="Pfam" id="PF00642">
    <property type="entry name" value="zf-CCCH"/>
    <property type="match status" value="2"/>
</dbReference>
<evidence type="ECO:0000256" key="5">
    <source>
        <dbReference type="PROSITE-ProRule" id="PRU00723"/>
    </source>
</evidence>
<dbReference type="EMBL" id="MTYJ01000200">
    <property type="protein sequence ID" value="OWA50708.1"/>
    <property type="molecule type" value="Genomic_DNA"/>
</dbReference>
<dbReference type="PANTHER" id="PTHR12547">
    <property type="entry name" value="CCCH ZINC FINGER/TIS11-RELATED"/>
    <property type="match status" value="1"/>
</dbReference>
<feature type="compositionally biased region" description="Low complexity" evidence="6">
    <location>
        <begin position="1"/>
        <end position="18"/>
    </location>
</feature>
<dbReference type="Proteomes" id="UP000192578">
    <property type="component" value="Unassembled WGS sequence"/>
</dbReference>
<evidence type="ECO:0000259" key="7">
    <source>
        <dbReference type="PROSITE" id="PS50103"/>
    </source>
</evidence>